<dbReference type="STRING" id="10228.B3RS58"/>
<comment type="cofactor">
    <cofactor evidence="1">
        <name>FAD</name>
        <dbReference type="ChEBI" id="CHEBI:57692"/>
    </cofactor>
</comment>
<feature type="domain" description="FAD/NAD(P)-binding" evidence="6">
    <location>
        <begin position="289"/>
        <end position="373"/>
    </location>
</feature>
<dbReference type="InterPro" id="IPR023753">
    <property type="entry name" value="FAD/NAD-binding_dom"/>
</dbReference>
<dbReference type="PRINTS" id="PR00411">
    <property type="entry name" value="PNDRDTASEI"/>
</dbReference>
<proteinExistence type="inferred from homology"/>
<dbReference type="InterPro" id="IPR050260">
    <property type="entry name" value="FAD-bd_OxRdtase"/>
</dbReference>
<dbReference type="Proteomes" id="UP000009022">
    <property type="component" value="Unassembled WGS sequence"/>
</dbReference>
<dbReference type="InterPro" id="IPR036188">
    <property type="entry name" value="FAD/NAD-bd_sf"/>
</dbReference>
<dbReference type="SUPFAM" id="SSF51905">
    <property type="entry name" value="FAD/NAD(P)-binding domain"/>
    <property type="match status" value="2"/>
</dbReference>
<dbReference type="AlphaFoldDB" id="B3RS58"/>
<dbReference type="GeneID" id="6752206"/>
<evidence type="ECO:0000313" key="7">
    <source>
        <dbReference type="EMBL" id="EDV26459.1"/>
    </source>
</evidence>
<name>B3RS58_TRIAD</name>
<dbReference type="HOGENOM" id="CLU_026335_0_0_1"/>
<protein>
    <recommendedName>
        <fullName evidence="3">Pyridine nucleotide-disulfide oxidoreductase domain-containing protein 1</fullName>
    </recommendedName>
</protein>
<dbReference type="PANTHER" id="PTHR43429">
    <property type="entry name" value="PYRIDINE NUCLEOTIDE-DISULFIDE OXIDOREDUCTASE DOMAIN-CONTAINING"/>
    <property type="match status" value="1"/>
</dbReference>
<dbReference type="CTD" id="6752206"/>
<keyword evidence="4" id="KW-0285">Flavoprotein</keyword>
<dbReference type="InParanoid" id="B3RS58"/>
<dbReference type="PRINTS" id="PR00368">
    <property type="entry name" value="FADPNR"/>
</dbReference>
<dbReference type="Gene3D" id="3.50.50.60">
    <property type="entry name" value="FAD/NAD(P)-binding domain"/>
    <property type="match status" value="3"/>
</dbReference>
<dbReference type="RefSeq" id="XP_002110455.1">
    <property type="nucleotide sequence ID" value="XM_002110419.1"/>
</dbReference>
<dbReference type="GO" id="GO:0016491">
    <property type="term" value="F:oxidoreductase activity"/>
    <property type="evidence" value="ECO:0007669"/>
    <property type="project" value="InterPro"/>
</dbReference>
<accession>B3RS58</accession>
<dbReference type="EMBL" id="DS985243">
    <property type="protein sequence ID" value="EDV26459.1"/>
    <property type="molecule type" value="Genomic_DNA"/>
</dbReference>
<dbReference type="Gene3D" id="3.30.390.30">
    <property type="match status" value="1"/>
</dbReference>
<gene>
    <name evidence="7" type="ORF">TRIADDRAFT_22271</name>
</gene>
<organism evidence="7 8">
    <name type="scientific">Trichoplax adhaerens</name>
    <name type="common">Trichoplax reptans</name>
    <dbReference type="NCBI Taxonomy" id="10228"/>
    <lineage>
        <taxon>Eukaryota</taxon>
        <taxon>Metazoa</taxon>
        <taxon>Placozoa</taxon>
        <taxon>Uniplacotomia</taxon>
        <taxon>Trichoplacea</taxon>
        <taxon>Trichoplacidae</taxon>
        <taxon>Trichoplax</taxon>
    </lineage>
</organism>
<keyword evidence="8" id="KW-1185">Reference proteome</keyword>
<evidence type="ECO:0000256" key="1">
    <source>
        <dbReference type="ARBA" id="ARBA00001974"/>
    </source>
</evidence>
<sequence>MVKFLVIGGGIAGVTCAEQLSALRSDCQISLISSSPLIKAVTNFQQYARSLEKFTVEERPLSTLNNQYSNIAVFHKTAKNLDSSKHTLTTEDGEIFQYDKLCICSGASPKIIDSKSDRVIGIRDTESVTHFQNLLANSKRVMIVGNGGIATELVHEITNCRIIWTIKDDSISSTFFDVGAGQFLLPKLFTPGDEEPDNTLSKRMKFTLDDDTSDSDLAKNNFGSALGPDWSRNLKISGGLSESQVLQVEYNCEVASILSYSEYRNLLSLDSNNTDEKVSSSSSNVWPIYVKLTNGKLYGCDFVISATGVTPNIDLVKNDPTFQIGKDGGIVVDDHMKTRVANIYAAGDVCCAGWDHAPHWFQMRLWTQARQMGSYAAKCMVADTENDSISMDFCFELFAHVTKFFDYKVVLLGQYNAQKLGKDYEILLRCTKDMEFIKVILHKGRMYGAIIIGETDLEETFENLILNQMDLSRFGESLLDPSIDIEDYFD</sequence>
<dbReference type="Pfam" id="PF07992">
    <property type="entry name" value="Pyr_redox_2"/>
    <property type="match status" value="2"/>
</dbReference>
<dbReference type="PANTHER" id="PTHR43429:SF2">
    <property type="entry name" value="PYRIDINE NUCLEOTIDE-DISULFIDE OXIDOREDUCTASE DOMAIN-CONTAINING PROTEIN 1"/>
    <property type="match status" value="1"/>
</dbReference>
<reference evidence="7 8" key="1">
    <citation type="journal article" date="2008" name="Nature">
        <title>The Trichoplax genome and the nature of placozoans.</title>
        <authorList>
            <person name="Srivastava M."/>
            <person name="Begovic E."/>
            <person name="Chapman J."/>
            <person name="Putnam N.H."/>
            <person name="Hellsten U."/>
            <person name="Kawashima T."/>
            <person name="Kuo A."/>
            <person name="Mitros T."/>
            <person name="Salamov A."/>
            <person name="Carpenter M.L."/>
            <person name="Signorovitch A.Y."/>
            <person name="Moreno M.A."/>
            <person name="Kamm K."/>
            <person name="Grimwood J."/>
            <person name="Schmutz J."/>
            <person name="Shapiro H."/>
            <person name="Grigoriev I.V."/>
            <person name="Buss L.W."/>
            <person name="Schierwater B."/>
            <person name="Dellaporta S.L."/>
            <person name="Rokhsar D.S."/>
        </authorList>
    </citation>
    <scope>NUCLEOTIDE SEQUENCE [LARGE SCALE GENOMIC DNA]</scope>
    <source>
        <strain evidence="7 8">Grell-BS-1999</strain>
    </source>
</reference>
<dbReference type="PhylomeDB" id="B3RS58"/>
<evidence type="ECO:0000256" key="5">
    <source>
        <dbReference type="ARBA" id="ARBA00022827"/>
    </source>
</evidence>
<comment type="similarity">
    <text evidence="2">Belongs to the class-I pyridine nucleotide-disulfide oxidoreductase family. PYROXD1 subfamily.</text>
</comment>
<evidence type="ECO:0000256" key="4">
    <source>
        <dbReference type="ARBA" id="ARBA00022630"/>
    </source>
</evidence>
<dbReference type="OrthoDB" id="202203at2759"/>
<dbReference type="KEGG" id="tad:TRIADDRAFT_22271"/>
<evidence type="ECO:0000256" key="3">
    <source>
        <dbReference type="ARBA" id="ARBA00018240"/>
    </source>
</evidence>
<evidence type="ECO:0000256" key="2">
    <source>
        <dbReference type="ARBA" id="ARBA00008147"/>
    </source>
</evidence>
<feature type="domain" description="FAD/NAD(P)-binding" evidence="6">
    <location>
        <begin position="3"/>
        <end position="156"/>
    </location>
</feature>
<dbReference type="InterPro" id="IPR016156">
    <property type="entry name" value="FAD/NAD-linked_Rdtase_dimer_sf"/>
</dbReference>
<dbReference type="FunCoup" id="B3RS58">
    <property type="interactions" value="897"/>
</dbReference>
<dbReference type="OMA" id="MCENLIL"/>
<evidence type="ECO:0000259" key="6">
    <source>
        <dbReference type="Pfam" id="PF07992"/>
    </source>
</evidence>
<keyword evidence="5" id="KW-0274">FAD</keyword>
<dbReference type="eggNOG" id="KOG2755">
    <property type="taxonomic scope" value="Eukaryota"/>
</dbReference>
<evidence type="ECO:0000313" key="8">
    <source>
        <dbReference type="Proteomes" id="UP000009022"/>
    </source>
</evidence>